<evidence type="ECO:0000313" key="2">
    <source>
        <dbReference type="Proteomes" id="UP000774326"/>
    </source>
</evidence>
<organism evidence="1 2">
    <name type="scientific">Wickerhamomyces pijperi</name>
    <name type="common">Yeast</name>
    <name type="synonym">Pichia pijperi</name>
    <dbReference type="NCBI Taxonomy" id="599730"/>
    <lineage>
        <taxon>Eukaryota</taxon>
        <taxon>Fungi</taxon>
        <taxon>Dikarya</taxon>
        <taxon>Ascomycota</taxon>
        <taxon>Saccharomycotina</taxon>
        <taxon>Saccharomycetes</taxon>
        <taxon>Phaffomycetales</taxon>
        <taxon>Wickerhamomycetaceae</taxon>
        <taxon>Wickerhamomyces</taxon>
    </lineage>
</organism>
<reference evidence="1" key="2">
    <citation type="submission" date="2021-01" db="EMBL/GenBank/DDBJ databases">
        <authorList>
            <person name="Schikora-Tamarit M.A."/>
        </authorList>
    </citation>
    <scope>NUCLEOTIDE SEQUENCE</scope>
    <source>
        <strain evidence="1">CBS2887</strain>
    </source>
</reference>
<reference evidence="1" key="1">
    <citation type="journal article" date="2021" name="Open Biol.">
        <title>Shared evolutionary footprints suggest mitochondrial oxidative damage underlies multiple complex I losses in fungi.</title>
        <authorList>
            <person name="Schikora-Tamarit M.A."/>
            <person name="Marcet-Houben M."/>
            <person name="Nosek J."/>
            <person name="Gabaldon T."/>
        </authorList>
    </citation>
    <scope>NUCLEOTIDE SEQUENCE</scope>
    <source>
        <strain evidence="1">CBS2887</strain>
    </source>
</reference>
<gene>
    <name evidence="1" type="ORF">WICPIJ_004089</name>
</gene>
<feature type="non-terminal residue" evidence="1">
    <location>
        <position position="1"/>
    </location>
</feature>
<proteinExistence type="predicted"/>
<protein>
    <submittedName>
        <fullName evidence="1">Uncharacterized protein</fullName>
    </submittedName>
</protein>
<dbReference type="EMBL" id="JAEUBG010002252">
    <property type="protein sequence ID" value="KAH3684942.1"/>
    <property type="molecule type" value="Genomic_DNA"/>
</dbReference>
<dbReference type="Proteomes" id="UP000774326">
    <property type="component" value="Unassembled WGS sequence"/>
</dbReference>
<evidence type="ECO:0000313" key="1">
    <source>
        <dbReference type="EMBL" id="KAH3684942.1"/>
    </source>
</evidence>
<keyword evidence="2" id="KW-1185">Reference proteome</keyword>
<name>A0A9P8Q8D7_WICPI</name>
<sequence>LRTVDVVLINDDRVRCKSFHNDWSGKVLDFETLFNPEPTYTDPAEKHSALSRFLPSSETIGNLLHQTYDMLKDPLQLIRKISQSHIQHLGFNSQQHHYHYLPVAALHLESTISAHNMTPEMMYKLLKYLKESGDIQSYKKYMLQYTQLRLQAVDFEVCDNSLLEFFEQCALAESEISPFMESPNFENLGLQLKKHQQFHNSQPSLIDYSNEQRRIFKQHQHNIPHFALECDKAAEVYLHGYNNPVMNIYNDLKVEDYFEFYEIDPRISLRLDQDMFAMCTFHSDELVDSLGHVRPPDITKIRLLNDYSGDLHLPSVAREEFTVRSGLLRSEDLFARTLVGYDHFY</sequence>
<comment type="caution">
    <text evidence="1">The sequence shown here is derived from an EMBL/GenBank/DDBJ whole genome shotgun (WGS) entry which is preliminary data.</text>
</comment>
<dbReference type="AlphaFoldDB" id="A0A9P8Q8D7"/>
<accession>A0A9P8Q8D7</accession>